<evidence type="ECO:0000259" key="2">
    <source>
        <dbReference type="Pfam" id="PF10536"/>
    </source>
</evidence>
<gene>
    <name evidence="3" type="ORF">Ahy_B02g058353</name>
</gene>
<feature type="region of interest" description="Disordered" evidence="1">
    <location>
        <begin position="299"/>
        <end position="344"/>
    </location>
</feature>
<feature type="compositionally biased region" description="Basic and acidic residues" evidence="1">
    <location>
        <begin position="427"/>
        <end position="441"/>
    </location>
</feature>
<name>A0A445AEE8_ARAHY</name>
<dbReference type="PANTHER" id="PTHR46033:SF8">
    <property type="entry name" value="PROTEIN MAINTENANCE OF MERISTEMS-LIKE"/>
    <property type="match status" value="1"/>
</dbReference>
<organism evidence="3 4">
    <name type="scientific">Arachis hypogaea</name>
    <name type="common">Peanut</name>
    <dbReference type="NCBI Taxonomy" id="3818"/>
    <lineage>
        <taxon>Eukaryota</taxon>
        <taxon>Viridiplantae</taxon>
        <taxon>Streptophyta</taxon>
        <taxon>Embryophyta</taxon>
        <taxon>Tracheophyta</taxon>
        <taxon>Spermatophyta</taxon>
        <taxon>Magnoliopsida</taxon>
        <taxon>eudicotyledons</taxon>
        <taxon>Gunneridae</taxon>
        <taxon>Pentapetalae</taxon>
        <taxon>rosids</taxon>
        <taxon>fabids</taxon>
        <taxon>Fabales</taxon>
        <taxon>Fabaceae</taxon>
        <taxon>Papilionoideae</taxon>
        <taxon>50 kb inversion clade</taxon>
        <taxon>dalbergioids sensu lato</taxon>
        <taxon>Dalbergieae</taxon>
        <taxon>Pterocarpus clade</taxon>
        <taxon>Arachis</taxon>
    </lineage>
</organism>
<dbReference type="Pfam" id="PF10536">
    <property type="entry name" value="PMD"/>
    <property type="match status" value="1"/>
</dbReference>
<evidence type="ECO:0000313" key="4">
    <source>
        <dbReference type="Proteomes" id="UP000289738"/>
    </source>
</evidence>
<dbReference type="GO" id="GO:0010073">
    <property type="term" value="P:meristem maintenance"/>
    <property type="evidence" value="ECO:0007669"/>
    <property type="project" value="InterPro"/>
</dbReference>
<dbReference type="InterPro" id="IPR019557">
    <property type="entry name" value="AminoTfrase-like_pln_mobile"/>
</dbReference>
<sequence>MDRRLHKVDVVSETEGSFNSNIRKVPHNIIIWDRSFWRQVWDSGALKIFAVAPIIQFSWGSACLAHLYRALYRVTHVDCKEIDGPLTLLLTWAWIRLPFLSLIPNNTRVFSIANRYHSLAHFKRSLDDLQEGQFVWEAYTVDRIEASMIPADIYQHSVIWSAIVSLISFECVEWHASDRLRRQFGLSQGIPHQERDLGVAHGEVLIGPKNQDWSDVHSFWGNLVDDQENQQPPLLPPPLPPLVLQPQTQQEPQSYIPQTQPADYFTPSVPLHQQYWGDQASFSQLLGFMALVPGHPHSSNYSDIPTDQREHPSGIASGRRSLDSRTRHCTSSSHSGGRQSVDSSWSDNAMAGIIQSGNPWRIPMSLIQESNKAVDDEADDYLVDHLDEDEDEDADDDEDEDGDDDSNGQDDEDRGDDPAPSAGTAISEKEKGYNFRADPPRRSANRYTSFAFNRVAKKCKKFYHDIKWEMKK</sequence>
<keyword evidence="4" id="KW-1185">Reference proteome</keyword>
<dbReference type="Proteomes" id="UP000289738">
    <property type="component" value="Chromosome B02"/>
</dbReference>
<proteinExistence type="predicted"/>
<dbReference type="PANTHER" id="PTHR46033">
    <property type="entry name" value="PROTEIN MAIN-LIKE 2"/>
    <property type="match status" value="1"/>
</dbReference>
<protein>
    <recommendedName>
        <fullName evidence="2">Aminotransferase-like plant mobile domain-containing protein</fullName>
    </recommendedName>
</protein>
<dbReference type="InterPro" id="IPR044824">
    <property type="entry name" value="MAIN-like"/>
</dbReference>
<dbReference type="EMBL" id="SDMP01000012">
    <property type="protein sequence ID" value="RYR24805.1"/>
    <property type="molecule type" value="Genomic_DNA"/>
</dbReference>
<feature type="compositionally biased region" description="Acidic residues" evidence="1">
    <location>
        <begin position="389"/>
        <end position="415"/>
    </location>
</feature>
<dbReference type="AlphaFoldDB" id="A0A445AEE8"/>
<accession>A0A445AEE8</accession>
<evidence type="ECO:0000256" key="1">
    <source>
        <dbReference type="SAM" id="MobiDB-lite"/>
    </source>
</evidence>
<feature type="domain" description="Aminotransferase-like plant mobile" evidence="2">
    <location>
        <begin position="51"/>
        <end position="194"/>
    </location>
</feature>
<feature type="region of interest" description="Disordered" evidence="1">
    <location>
        <begin position="389"/>
        <end position="443"/>
    </location>
</feature>
<evidence type="ECO:0000313" key="3">
    <source>
        <dbReference type="EMBL" id="RYR24805.1"/>
    </source>
</evidence>
<comment type="caution">
    <text evidence="3">The sequence shown here is derived from an EMBL/GenBank/DDBJ whole genome shotgun (WGS) entry which is preliminary data.</text>
</comment>
<reference evidence="3 4" key="1">
    <citation type="submission" date="2019-01" db="EMBL/GenBank/DDBJ databases">
        <title>Sequencing of cultivated peanut Arachis hypogaea provides insights into genome evolution and oil improvement.</title>
        <authorList>
            <person name="Chen X."/>
        </authorList>
    </citation>
    <scope>NUCLEOTIDE SEQUENCE [LARGE SCALE GENOMIC DNA]</scope>
    <source>
        <strain evidence="4">cv. Fuhuasheng</strain>
        <tissue evidence="3">Leaves</tissue>
    </source>
</reference>